<keyword evidence="7" id="KW-1185">Reference proteome</keyword>
<dbReference type="PANTHER" id="PTHR30408:SF12">
    <property type="entry name" value="TYPE I RESTRICTION ENZYME MJAVIII SPECIFICITY SUBUNIT"/>
    <property type="match status" value="1"/>
</dbReference>
<dbReference type="InterPro" id="IPR000055">
    <property type="entry name" value="Restrct_endonuc_typeI_TRD"/>
</dbReference>
<dbReference type="CDD" id="cd17253">
    <property type="entry name" value="RMtype1_S_Eco933I-TRD2-CR2_like"/>
    <property type="match status" value="1"/>
</dbReference>
<comment type="similarity">
    <text evidence="1">Belongs to the type-I restriction system S methylase family.</text>
</comment>
<evidence type="ECO:0000313" key="6">
    <source>
        <dbReference type="EMBL" id="PPK84691.1"/>
    </source>
</evidence>
<comment type="caution">
    <text evidence="6">The sequence shown here is derived from an EMBL/GenBank/DDBJ whole genome shotgun (WGS) entry which is preliminary data.</text>
</comment>
<evidence type="ECO:0000256" key="4">
    <source>
        <dbReference type="SAM" id="Coils"/>
    </source>
</evidence>
<dbReference type="Proteomes" id="UP000237662">
    <property type="component" value="Unassembled WGS sequence"/>
</dbReference>
<dbReference type="GO" id="GO:0003677">
    <property type="term" value="F:DNA binding"/>
    <property type="evidence" value="ECO:0007669"/>
    <property type="project" value="UniProtKB-KW"/>
</dbReference>
<evidence type="ECO:0000259" key="5">
    <source>
        <dbReference type="Pfam" id="PF01420"/>
    </source>
</evidence>
<dbReference type="InterPro" id="IPR044946">
    <property type="entry name" value="Restrct_endonuc_typeI_TRD_sf"/>
</dbReference>
<dbReference type="InterPro" id="IPR052021">
    <property type="entry name" value="Type-I_RS_S_subunit"/>
</dbReference>
<feature type="domain" description="Type I restriction modification DNA specificity" evidence="5">
    <location>
        <begin position="11"/>
        <end position="189"/>
    </location>
</feature>
<dbReference type="Pfam" id="PF01420">
    <property type="entry name" value="Methylase_S"/>
    <property type="match status" value="2"/>
</dbReference>
<dbReference type="AlphaFoldDB" id="A0A2S6I1D7"/>
<evidence type="ECO:0000313" key="7">
    <source>
        <dbReference type="Proteomes" id="UP000237662"/>
    </source>
</evidence>
<organism evidence="6 7">
    <name type="scientific">Neolewinella xylanilytica</name>
    <dbReference type="NCBI Taxonomy" id="1514080"/>
    <lineage>
        <taxon>Bacteria</taxon>
        <taxon>Pseudomonadati</taxon>
        <taxon>Bacteroidota</taxon>
        <taxon>Saprospiria</taxon>
        <taxon>Saprospirales</taxon>
        <taxon>Lewinellaceae</taxon>
        <taxon>Neolewinella</taxon>
    </lineage>
</organism>
<dbReference type="SUPFAM" id="SSF116734">
    <property type="entry name" value="DNA methylase specificity domain"/>
    <property type="match status" value="2"/>
</dbReference>
<feature type="domain" description="Type I restriction modification DNA specificity" evidence="5">
    <location>
        <begin position="215"/>
        <end position="377"/>
    </location>
</feature>
<dbReference type="OrthoDB" id="9816225at2"/>
<proteinExistence type="inferred from homology"/>
<dbReference type="GO" id="GO:0009307">
    <property type="term" value="P:DNA restriction-modification system"/>
    <property type="evidence" value="ECO:0007669"/>
    <property type="project" value="UniProtKB-KW"/>
</dbReference>
<feature type="coiled-coil region" evidence="4">
    <location>
        <begin position="371"/>
        <end position="402"/>
    </location>
</feature>
<evidence type="ECO:0000256" key="2">
    <source>
        <dbReference type="ARBA" id="ARBA00022747"/>
    </source>
</evidence>
<sequence>MKMLSTECIGWEIVKIPRVLFFQEGPGVRKWQFTNSGIKLLNGGNINDNQVDLSTTDKYISEEEAYGKYAHFLADAGDLVIACSGIVVEKFSKKIAFLGPEHIPICMNTSTMRFRPKKEGKITLEYFKYFLQTRLFTNQLQKLITGSAQLNFGPSHIKKIQLPLPPLPVQRRIAAALDLADRQRQLLRAEIAAYGELGESLFLEMFGDELRGGSDNWKVYSMKAVATSRLGKMLDKRRQHGNRQRMYLRNANVQWFKFDLDSIYTMDIEEDEEEKYGLQRGDILVCEGGEIGRAAIWKGEIENCYYQKALHRLRVNNMLVNSEYLVNWFYYQSKNNGFGDYSSSVTIAHLTGAKLKTMKVKVPPLHLQSKFAKLLSQKEILKDKAETALAEADDLFQALLQRAFRGELFGAEVPSVEV</sequence>
<keyword evidence="2" id="KW-0680">Restriction system</keyword>
<dbReference type="PANTHER" id="PTHR30408">
    <property type="entry name" value="TYPE-1 RESTRICTION ENZYME ECOKI SPECIFICITY PROTEIN"/>
    <property type="match status" value="1"/>
</dbReference>
<dbReference type="Gene3D" id="3.90.220.20">
    <property type="entry name" value="DNA methylase specificity domains"/>
    <property type="match status" value="2"/>
</dbReference>
<keyword evidence="4" id="KW-0175">Coiled coil</keyword>
<dbReference type="EMBL" id="PTJC01000007">
    <property type="protein sequence ID" value="PPK84691.1"/>
    <property type="molecule type" value="Genomic_DNA"/>
</dbReference>
<evidence type="ECO:0000256" key="3">
    <source>
        <dbReference type="ARBA" id="ARBA00023125"/>
    </source>
</evidence>
<evidence type="ECO:0000256" key="1">
    <source>
        <dbReference type="ARBA" id="ARBA00010923"/>
    </source>
</evidence>
<keyword evidence="3" id="KW-0238">DNA-binding</keyword>
<gene>
    <name evidence="6" type="ORF">CLV84_3853</name>
</gene>
<dbReference type="RefSeq" id="WP_104421410.1">
    <property type="nucleotide sequence ID" value="NZ_PTJC01000007.1"/>
</dbReference>
<reference evidence="6 7" key="1">
    <citation type="submission" date="2018-02" db="EMBL/GenBank/DDBJ databases">
        <title>Genomic Encyclopedia of Archaeal and Bacterial Type Strains, Phase II (KMG-II): from individual species to whole genera.</title>
        <authorList>
            <person name="Goeker M."/>
        </authorList>
    </citation>
    <scope>NUCLEOTIDE SEQUENCE [LARGE SCALE GENOMIC DNA]</scope>
    <source>
        <strain evidence="6 7">DSM 29526</strain>
    </source>
</reference>
<name>A0A2S6I1D7_9BACT</name>
<protein>
    <submittedName>
        <fullName evidence="6">Type I restriction enzyme S subunit</fullName>
    </submittedName>
</protein>
<accession>A0A2S6I1D7</accession>